<dbReference type="OrthoDB" id="6636148at2"/>
<keyword evidence="3" id="KW-1185">Reference proteome</keyword>
<protein>
    <submittedName>
        <fullName evidence="2">Uncharacterized protein</fullName>
    </submittedName>
</protein>
<feature type="region of interest" description="Disordered" evidence="1">
    <location>
        <begin position="315"/>
        <end position="351"/>
    </location>
</feature>
<reference evidence="3" key="1">
    <citation type="submission" date="2017-01" db="EMBL/GenBank/DDBJ databases">
        <title>Genome sequence of Rouxiella sp. ERMR1:05.</title>
        <authorList>
            <person name="Kumar R."/>
            <person name="Singh D."/>
            <person name="Kumar S."/>
        </authorList>
    </citation>
    <scope>NUCLEOTIDE SEQUENCE [LARGE SCALE GENOMIC DNA]</scope>
    <source>
        <strain evidence="3">ERMR1:05</strain>
    </source>
</reference>
<dbReference type="KEGG" id="rox:BV494_10595"/>
<name>A0A2L1UQZ8_9GAMM</name>
<organism evidence="2 3">
    <name type="scientific">Rahnella sikkimica</name>
    <dbReference type="NCBI Taxonomy" id="1805933"/>
    <lineage>
        <taxon>Bacteria</taxon>
        <taxon>Pseudomonadati</taxon>
        <taxon>Pseudomonadota</taxon>
        <taxon>Gammaproteobacteria</taxon>
        <taxon>Enterobacterales</taxon>
        <taxon>Yersiniaceae</taxon>
        <taxon>Rahnella</taxon>
    </lineage>
</organism>
<accession>A0A2L1UQZ8</accession>
<evidence type="ECO:0000313" key="2">
    <source>
        <dbReference type="EMBL" id="AVF35355.1"/>
    </source>
</evidence>
<evidence type="ECO:0000313" key="3">
    <source>
        <dbReference type="Proteomes" id="UP000239197"/>
    </source>
</evidence>
<dbReference type="Proteomes" id="UP000239197">
    <property type="component" value="Chromosome"/>
</dbReference>
<sequence>MTGFFSENKNGVMNRWFIRIELSTDNQPPPNVIDFGLKSILLNYALYNKKESNERLEFPIKLDSIDSLEKNSIMFDSKGGLPWHINGQSTMTLEFPITKKEFEETYTVVIWADPFGSAAFYAEGYWKGVVIIKKIDSFKIEEVEGNTKKNIINIKLKTAQSVISYFIDLVEKYTSPNFPVLQRMHDALINGDRSVLGMLGVMAPSIGDNDNSLYATGINTAEVFYGESGVDLYNGYYWIYERIMSGKLFTIEWGDCNISIYDFKPPIKKFYAEVMRIGNDGRLYSNEGFSNLNWGIVGYQLELGPERMIKFADLDPRSSSEPQDDAATRDGQRAGEVASKQRDVGETEPEKYPKEFDRRKLFLFITKVISENDLYTYLGVLKHKEALKNYQGLEEIEKMQNYLNMKILHL</sequence>
<dbReference type="RefSeq" id="WP_104922852.1">
    <property type="nucleotide sequence ID" value="NZ_CP019062.1"/>
</dbReference>
<evidence type="ECO:0000256" key="1">
    <source>
        <dbReference type="SAM" id="MobiDB-lite"/>
    </source>
</evidence>
<proteinExistence type="predicted"/>
<dbReference type="AlphaFoldDB" id="A0A2L1UQZ8"/>
<dbReference type="EMBL" id="CP019062">
    <property type="protein sequence ID" value="AVF35355.1"/>
    <property type="molecule type" value="Genomic_DNA"/>
</dbReference>
<gene>
    <name evidence="2" type="ORF">BV494_10595</name>
</gene>
<feature type="compositionally biased region" description="Basic and acidic residues" evidence="1">
    <location>
        <begin position="326"/>
        <end position="351"/>
    </location>
</feature>